<evidence type="ECO:0000256" key="2">
    <source>
        <dbReference type="SAM" id="MobiDB-lite"/>
    </source>
</evidence>
<reference evidence="4 5" key="1">
    <citation type="journal article" date="2016" name="DNA Res.">
        <title>Genome sequence of Aspergillus luchuensis NBRC 4314.</title>
        <authorList>
            <person name="Yamada O."/>
            <person name="Machida M."/>
            <person name="Hosoyama A."/>
            <person name="Goto M."/>
            <person name="Takahashi T."/>
            <person name="Futagami T."/>
            <person name="Yamagata Y."/>
            <person name="Takeuchi M."/>
            <person name="Kobayashi T."/>
            <person name="Koike H."/>
            <person name="Abe K."/>
            <person name="Asai K."/>
            <person name="Arita M."/>
            <person name="Fujita N."/>
            <person name="Fukuda K."/>
            <person name="Higa K."/>
            <person name="Horikawa H."/>
            <person name="Ishikawa T."/>
            <person name="Jinno K."/>
            <person name="Kato Y."/>
            <person name="Kirimura K."/>
            <person name="Mizutani O."/>
            <person name="Nakasone K."/>
            <person name="Sano M."/>
            <person name="Shiraishi Y."/>
            <person name="Tsukahara M."/>
            <person name="Gomi K."/>
        </authorList>
    </citation>
    <scope>NUCLEOTIDE SEQUENCE [LARGE SCALE GENOMIC DNA]</scope>
    <source>
        <strain evidence="4 5">RIB 2604</strain>
    </source>
</reference>
<accession>A0A146FQV9</accession>
<dbReference type="AlphaFoldDB" id="A0A146FQV9"/>
<dbReference type="VEuPathDB" id="FungiDB:ASPFODRAFT_121078"/>
<evidence type="ECO:0000259" key="3">
    <source>
        <dbReference type="Pfam" id="PF09349"/>
    </source>
</evidence>
<feature type="domain" description="Oxo-4-hydroxy-4-carboxy-5-ureidoimidazoline decarboxylase" evidence="3">
    <location>
        <begin position="13"/>
        <end position="170"/>
    </location>
</feature>
<dbReference type="Gene3D" id="1.10.3330.10">
    <property type="entry name" value="Oxo-4-hydroxy-4-carboxy-5-ureidoimidazoline decarboxylase"/>
    <property type="match status" value="1"/>
</dbReference>
<reference evidence="5" key="2">
    <citation type="submission" date="2016-02" db="EMBL/GenBank/DDBJ databases">
        <title>Genome sequencing of Aspergillus luchuensis NBRC 4314.</title>
        <authorList>
            <person name="Yamada O."/>
        </authorList>
    </citation>
    <scope>NUCLEOTIDE SEQUENCE [LARGE SCALE GENOMIC DNA]</scope>
    <source>
        <strain evidence="5">RIB 2604</strain>
    </source>
</reference>
<dbReference type="InterPro" id="IPR018020">
    <property type="entry name" value="OHCU_decarboxylase"/>
</dbReference>
<dbReference type="Proteomes" id="UP000075230">
    <property type="component" value="Unassembled WGS sequence"/>
</dbReference>
<evidence type="ECO:0000313" key="5">
    <source>
        <dbReference type="Proteomes" id="UP000075230"/>
    </source>
</evidence>
<dbReference type="PANTHER" id="PTHR37987:SF1">
    <property type="entry name" value="OXO-4-HYDROXY-4-CARBOXY-5-UREIDOIMIDAZOLINE DECARBOXYLASE DOMAIN-CONTAINING PROTEIN"/>
    <property type="match status" value="1"/>
</dbReference>
<protein>
    <recommendedName>
        <fullName evidence="3">Oxo-4-hydroxy-4-carboxy-5-ureidoimidazoline decarboxylase domain-containing protein</fullName>
    </recommendedName>
</protein>
<dbReference type="PANTHER" id="PTHR37987">
    <property type="entry name" value="CHROMOSOME 9, WHOLE GENOME SHOTGUN SEQUENCE"/>
    <property type="match status" value="1"/>
</dbReference>
<comment type="caution">
    <text evidence="4">The sequence shown here is derived from an EMBL/GenBank/DDBJ whole genome shotgun (WGS) entry which is preliminary data.</text>
</comment>
<gene>
    <name evidence="4" type="ORF">RIB2604_02112460</name>
</gene>
<proteinExistence type="predicted"/>
<dbReference type="EMBL" id="BCWF01000021">
    <property type="protein sequence ID" value="GAT27552.1"/>
    <property type="molecule type" value="Genomic_DNA"/>
</dbReference>
<feature type="region of interest" description="Disordered" evidence="2">
    <location>
        <begin position="81"/>
        <end position="108"/>
    </location>
</feature>
<dbReference type="SUPFAM" id="SSF158694">
    <property type="entry name" value="UraD-Like"/>
    <property type="match status" value="1"/>
</dbReference>
<feature type="compositionally biased region" description="Basic and acidic residues" evidence="2">
    <location>
        <begin position="95"/>
        <end position="104"/>
    </location>
</feature>
<evidence type="ECO:0000313" key="4">
    <source>
        <dbReference type="EMBL" id="GAT27552.1"/>
    </source>
</evidence>
<dbReference type="GO" id="GO:0006144">
    <property type="term" value="P:purine nucleobase metabolic process"/>
    <property type="evidence" value="ECO:0007669"/>
    <property type="project" value="UniProtKB-KW"/>
</dbReference>
<name>A0A146FQV9_ASPKA</name>
<dbReference type="Pfam" id="PF09349">
    <property type="entry name" value="OHCU_decarbox"/>
    <property type="match status" value="1"/>
</dbReference>
<keyword evidence="1" id="KW-0659">Purine metabolism</keyword>
<dbReference type="InterPro" id="IPR036778">
    <property type="entry name" value="OHCU_decarboxylase_sf"/>
</dbReference>
<sequence length="229" mass="25657">MSSDLPAPSSITSLPQEQQFRVLDTLFESSPELHTLMAPVLANQTFSSYSTLIDAVGGRMSALSAANSSKDRDILVGILGSHPRLGQPKGAPTEHLSELSKKEQANLNTGAEEQAEKLKRMNAEYEEKFPGLRFVTFVNGRNRDAIMEEMRERIDRGDADREVEEIIQTVLSHSGTIFRSQDAYYQHFSITQTGFDLWLLKEYLFMGSLNTLQASLKLACETTREVSHR</sequence>
<evidence type="ECO:0000256" key="1">
    <source>
        <dbReference type="ARBA" id="ARBA00022631"/>
    </source>
</evidence>
<organism evidence="4 5">
    <name type="scientific">Aspergillus kawachii</name>
    <name type="common">White koji mold</name>
    <name type="synonym">Aspergillus awamori var. kawachi</name>
    <dbReference type="NCBI Taxonomy" id="1069201"/>
    <lineage>
        <taxon>Eukaryota</taxon>
        <taxon>Fungi</taxon>
        <taxon>Dikarya</taxon>
        <taxon>Ascomycota</taxon>
        <taxon>Pezizomycotina</taxon>
        <taxon>Eurotiomycetes</taxon>
        <taxon>Eurotiomycetidae</taxon>
        <taxon>Eurotiales</taxon>
        <taxon>Aspergillaceae</taxon>
        <taxon>Aspergillus</taxon>
        <taxon>Aspergillus subgen. Circumdati</taxon>
    </lineage>
</organism>